<evidence type="ECO:0000256" key="8">
    <source>
        <dbReference type="PIRNR" id="PIRNR003107"/>
    </source>
</evidence>
<feature type="domain" description="PhoU" evidence="9">
    <location>
        <begin position="121"/>
        <end position="205"/>
    </location>
</feature>
<evidence type="ECO:0000256" key="5">
    <source>
        <dbReference type="ARBA" id="ARBA00022490"/>
    </source>
</evidence>
<dbReference type="PANTHER" id="PTHR42930">
    <property type="entry name" value="PHOSPHATE-SPECIFIC TRANSPORT SYSTEM ACCESSORY PROTEIN PHOU"/>
    <property type="match status" value="1"/>
</dbReference>
<gene>
    <name evidence="10" type="primary">phoU</name>
    <name evidence="10" type="ORF">D6B99_04405</name>
</gene>
<organism evidence="10 11">
    <name type="scientific">Arachidicoccus soli</name>
    <dbReference type="NCBI Taxonomy" id="2341117"/>
    <lineage>
        <taxon>Bacteria</taxon>
        <taxon>Pseudomonadati</taxon>
        <taxon>Bacteroidota</taxon>
        <taxon>Chitinophagia</taxon>
        <taxon>Chitinophagales</taxon>
        <taxon>Chitinophagaceae</taxon>
        <taxon>Arachidicoccus</taxon>
    </lineage>
</organism>
<dbReference type="PANTHER" id="PTHR42930:SF3">
    <property type="entry name" value="PHOSPHATE-SPECIFIC TRANSPORT SYSTEM ACCESSORY PROTEIN PHOU"/>
    <property type="match status" value="1"/>
</dbReference>
<evidence type="ECO:0000256" key="4">
    <source>
        <dbReference type="ARBA" id="ARBA00022448"/>
    </source>
</evidence>
<dbReference type="RefSeq" id="WP_119985486.1">
    <property type="nucleotide sequence ID" value="NZ_CP032489.1"/>
</dbReference>
<dbReference type="PIRSF" id="PIRSF003107">
    <property type="entry name" value="PhoU"/>
    <property type="match status" value="1"/>
</dbReference>
<comment type="subunit">
    <text evidence="3 8">Homodimer.</text>
</comment>
<keyword evidence="11" id="KW-1185">Reference proteome</keyword>
<accession>A0A386HN66</accession>
<name>A0A386HN66_9BACT</name>
<dbReference type="InterPro" id="IPR026022">
    <property type="entry name" value="PhoU_dom"/>
</dbReference>
<dbReference type="InterPro" id="IPR038078">
    <property type="entry name" value="PhoU-like_sf"/>
</dbReference>
<keyword evidence="5 8" id="KW-0963">Cytoplasm</keyword>
<evidence type="ECO:0000256" key="7">
    <source>
        <dbReference type="ARBA" id="ARBA00056181"/>
    </source>
</evidence>
<sequence length="220" mass="25299">MAQIESEILQLKEEVINMWVLVNAQLRKAKLAMIDFDKDLAWEVIVKEKRVNGYELKIDRDCENILAIRTPVAVDLRFVLAVLKINNNLERIGDIAEGIAKYIIHTEAKFSTELLKSSKVLEMLEVGFSILDDALAAFENENTMLARGIFQRDEFLDEINKSAIEFAKAYLQEHPSETDELLHVLSIIRKLERVGDQTKNIAEEIIFYIEAKVLKHNNDK</sequence>
<comment type="similarity">
    <text evidence="2 8">Belongs to the PhoU family.</text>
</comment>
<dbReference type="OrthoDB" id="9814256at2"/>
<dbReference type="Pfam" id="PF01895">
    <property type="entry name" value="PhoU"/>
    <property type="match status" value="2"/>
</dbReference>
<dbReference type="SUPFAM" id="SSF109755">
    <property type="entry name" value="PhoU-like"/>
    <property type="match status" value="1"/>
</dbReference>
<evidence type="ECO:0000259" key="9">
    <source>
        <dbReference type="Pfam" id="PF01895"/>
    </source>
</evidence>
<reference evidence="10 11" key="1">
    <citation type="submission" date="2018-09" db="EMBL/GenBank/DDBJ databases">
        <title>Arachidicoccus sp. nov., a bacterium isolated from soil.</title>
        <authorList>
            <person name="Weon H.-Y."/>
            <person name="Kwon S.-W."/>
            <person name="Lee S.A."/>
        </authorList>
    </citation>
    <scope>NUCLEOTIDE SEQUENCE [LARGE SCALE GENOMIC DNA]</scope>
    <source>
        <strain evidence="10 11">KIS59-12</strain>
    </source>
</reference>
<comment type="subcellular location">
    <subcellularLocation>
        <location evidence="1 8">Cytoplasm</location>
    </subcellularLocation>
</comment>
<keyword evidence="4 8" id="KW-0813">Transport</keyword>
<evidence type="ECO:0000256" key="2">
    <source>
        <dbReference type="ARBA" id="ARBA00008107"/>
    </source>
</evidence>
<dbReference type="InterPro" id="IPR028366">
    <property type="entry name" value="PhoU"/>
</dbReference>
<dbReference type="EMBL" id="CP032489">
    <property type="protein sequence ID" value="AYD46921.1"/>
    <property type="molecule type" value="Genomic_DNA"/>
</dbReference>
<dbReference type="Proteomes" id="UP000266118">
    <property type="component" value="Chromosome"/>
</dbReference>
<evidence type="ECO:0000313" key="10">
    <source>
        <dbReference type="EMBL" id="AYD46921.1"/>
    </source>
</evidence>
<evidence type="ECO:0000256" key="3">
    <source>
        <dbReference type="ARBA" id="ARBA00011738"/>
    </source>
</evidence>
<dbReference type="AlphaFoldDB" id="A0A386HN66"/>
<evidence type="ECO:0000313" key="11">
    <source>
        <dbReference type="Proteomes" id="UP000266118"/>
    </source>
</evidence>
<evidence type="ECO:0000256" key="6">
    <source>
        <dbReference type="ARBA" id="ARBA00022592"/>
    </source>
</evidence>
<proteinExistence type="inferred from homology"/>
<dbReference type="GO" id="GO:0030643">
    <property type="term" value="P:intracellular phosphate ion homeostasis"/>
    <property type="evidence" value="ECO:0007669"/>
    <property type="project" value="InterPro"/>
</dbReference>
<evidence type="ECO:0000256" key="1">
    <source>
        <dbReference type="ARBA" id="ARBA00004496"/>
    </source>
</evidence>
<feature type="domain" description="PhoU" evidence="9">
    <location>
        <begin position="17"/>
        <end position="103"/>
    </location>
</feature>
<keyword evidence="6 8" id="KW-0592">Phosphate transport</keyword>
<dbReference type="Gene3D" id="1.20.58.220">
    <property type="entry name" value="Phosphate transport system protein phou homolog 2, domain 2"/>
    <property type="match status" value="1"/>
</dbReference>
<dbReference type="GO" id="GO:0006817">
    <property type="term" value="P:phosphate ion transport"/>
    <property type="evidence" value="ECO:0007669"/>
    <property type="project" value="UniProtKB-KW"/>
</dbReference>
<protein>
    <recommendedName>
        <fullName evidence="8">Phosphate-specific transport system accessory protein PhoU</fullName>
    </recommendedName>
</protein>
<dbReference type="FunFam" id="1.20.58.220:FF:000004">
    <property type="entry name" value="Phosphate-specific transport system accessory protein PhoU"/>
    <property type="match status" value="1"/>
</dbReference>
<dbReference type="NCBIfam" id="TIGR02135">
    <property type="entry name" value="phoU_full"/>
    <property type="match status" value="1"/>
</dbReference>
<dbReference type="GO" id="GO:0045936">
    <property type="term" value="P:negative regulation of phosphate metabolic process"/>
    <property type="evidence" value="ECO:0007669"/>
    <property type="project" value="InterPro"/>
</dbReference>
<dbReference type="KEGG" id="ark:D6B99_04405"/>
<dbReference type="GO" id="GO:0005737">
    <property type="term" value="C:cytoplasm"/>
    <property type="evidence" value="ECO:0007669"/>
    <property type="project" value="UniProtKB-SubCell"/>
</dbReference>
<comment type="function">
    <text evidence="7 8">Plays a role in the regulation of phosphate uptake.</text>
</comment>